<evidence type="ECO:0000256" key="12">
    <source>
        <dbReference type="SAM" id="MobiDB-lite"/>
    </source>
</evidence>
<dbReference type="EMBL" id="CAJNOL010000032">
    <property type="protein sequence ID" value="CAF0768769.1"/>
    <property type="molecule type" value="Genomic_DNA"/>
</dbReference>
<dbReference type="GO" id="GO:0008270">
    <property type="term" value="F:zinc ion binding"/>
    <property type="evidence" value="ECO:0007669"/>
    <property type="project" value="InterPro"/>
</dbReference>
<feature type="region of interest" description="Disordered" evidence="12">
    <location>
        <begin position="219"/>
        <end position="313"/>
    </location>
</feature>
<dbReference type="PANTHER" id="PTHR24208">
    <property type="entry name" value="LIM/HOMEOBOX PROTEIN LHX"/>
    <property type="match status" value="1"/>
</dbReference>
<gene>
    <name evidence="21" type="ORF">FNK824_LOCUS14284</name>
    <name evidence="20" type="ORF">JBS370_LOCUS9562</name>
    <name evidence="15" type="ORF">JXQ802_LOCUS2603</name>
    <name evidence="16" type="ORF">JXQ802_LOCUS2652</name>
    <name evidence="19" type="ORF">PYM288_LOCUS5360</name>
    <name evidence="18" type="ORF">SEV965_LOCUS1009</name>
    <name evidence="17" type="ORF">ZHD862_LOCUS1156</name>
</gene>
<dbReference type="GO" id="GO:0005634">
    <property type="term" value="C:nucleus"/>
    <property type="evidence" value="ECO:0007669"/>
    <property type="project" value="UniProtKB-SubCell"/>
</dbReference>
<comment type="subcellular location">
    <subcellularLocation>
        <location evidence="1 9 11">Nucleus</location>
    </subcellularLocation>
</comment>
<keyword evidence="22" id="KW-1185">Reference proteome</keyword>
<evidence type="ECO:0000256" key="5">
    <source>
        <dbReference type="ARBA" id="ARBA00023038"/>
    </source>
</evidence>
<sequence length="313" mass="36272">MTCNNETNILIGNNHHQYENYTGSDNSTIVTIYDCSVCSLPICDQFVFKVNENHFHSLCLNCCECHIKLLDKCYARDGNVYCKEDFFRKFGTKCASCGSGIPPSEIVRRANDYVYHLQCFSCLICHRQLNTGEEFYLFDDQKLVCKIDYDTLKNKEFDDTSKRPRTTITQKQLEVLKQAYNTSSKPARHIRESLAAETGLDMRVVQVWFQNRRAKEKRLKKDSNRRWQNVSRNDGTNQRKTKRINIEKNQHIHQEDDTSNEGDTAASYDELSEHESDDSLSHVSHTNPIYSNVISRVPQPPSNELLPFDSPYT</sequence>
<comment type="caution">
    <text evidence="15">The sequence shown here is derived from an EMBL/GenBank/DDBJ whole genome shotgun (WGS) entry which is preliminary data.</text>
</comment>
<dbReference type="CDD" id="cd09376">
    <property type="entry name" value="LIM2_Lhx3_Lhx4"/>
    <property type="match status" value="1"/>
</dbReference>
<dbReference type="PROSITE" id="PS50023">
    <property type="entry name" value="LIM_DOMAIN_2"/>
    <property type="match status" value="2"/>
</dbReference>
<dbReference type="PROSITE" id="PS00478">
    <property type="entry name" value="LIM_DOMAIN_1"/>
    <property type="match status" value="2"/>
</dbReference>
<dbReference type="EMBL" id="CAJNOH010000054">
    <property type="protein sequence ID" value="CAF0816439.1"/>
    <property type="molecule type" value="Genomic_DNA"/>
</dbReference>
<dbReference type="Gene3D" id="2.10.110.10">
    <property type="entry name" value="Cysteine Rich Protein"/>
    <property type="match status" value="2"/>
</dbReference>
<feature type="domain" description="LIM zinc-binding" evidence="13">
    <location>
        <begin position="92"/>
        <end position="155"/>
    </location>
</feature>
<dbReference type="FunFam" id="2.10.110.10:FF:000032">
    <property type="entry name" value="LIM/homeobox protein Lhx3"/>
    <property type="match status" value="1"/>
</dbReference>
<dbReference type="EMBL" id="CAJNOL010000033">
    <property type="protein sequence ID" value="CAF0769825.1"/>
    <property type="molecule type" value="Genomic_DNA"/>
</dbReference>
<dbReference type="EMBL" id="CAJOBE010001955">
    <property type="protein sequence ID" value="CAF3788235.1"/>
    <property type="molecule type" value="Genomic_DNA"/>
</dbReference>
<keyword evidence="3" id="KW-0677">Repeat</keyword>
<dbReference type="Pfam" id="PF00412">
    <property type="entry name" value="LIM"/>
    <property type="match status" value="2"/>
</dbReference>
<feature type="compositionally biased region" description="Basic and acidic residues" evidence="12">
    <location>
        <begin position="244"/>
        <end position="256"/>
    </location>
</feature>
<evidence type="ECO:0000256" key="11">
    <source>
        <dbReference type="RuleBase" id="RU000682"/>
    </source>
</evidence>
<keyword evidence="8 9" id="KW-0539">Nucleus</keyword>
<evidence type="ECO:0000313" key="18">
    <source>
        <dbReference type="EMBL" id="CAF0808739.1"/>
    </source>
</evidence>
<keyword evidence="4 10" id="KW-0862">Zinc</keyword>
<keyword evidence="2 10" id="KW-0479">Metal-binding</keyword>
<dbReference type="GO" id="GO:0030182">
    <property type="term" value="P:neuron differentiation"/>
    <property type="evidence" value="ECO:0007669"/>
    <property type="project" value="TreeGrafter"/>
</dbReference>
<dbReference type="PROSITE" id="PS00027">
    <property type="entry name" value="HOMEOBOX_1"/>
    <property type="match status" value="1"/>
</dbReference>
<feature type="domain" description="LIM zinc-binding" evidence="13">
    <location>
        <begin position="33"/>
        <end position="91"/>
    </location>
</feature>
<feature type="compositionally biased region" description="Basic and acidic residues" evidence="12">
    <location>
        <begin position="271"/>
        <end position="280"/>
    </location>
</feature>
<evidence type="ECO:0000313" key="21">
    <source>
        <dbReference type="EMBL" id="CAF3788235.1"/>
    </source>
</evidence>
<evidence type="ECO:0000256" key="4">
    <source>
        <dbReference type="ARBA" id="ARBA00022833"/>
    </source>
</evidence>
<keyword evidence="5 10" id="KW-0440">LIM domain</keyword>
<dbReference type="InterPro" id="IPR009057">
    <property type="entry name" value="Homeodomain-like_sf"/>
</dbReference>
<evidence type="ECO:0000313" key="22">
    <source>
        <dbReference type="Proteomes" id="UP000663870"/>
    </source>
</evidence>
<evidence type="ECO:0000256" key="7">
    <source>
        <dbReference type="ARBA" id="ARBA00023155"/>
    </source>
</evidence>
<reference evidence="15" key="1">
    <citation type="submission" date="2021-02" db="EMBL/GenBank/DDBJ databases">
        <authorList>
            <person name="Nowell W R."/>
        </authorList>
    </citation>
    <scope>NUCLEOTIDE SEQUENCE</scope>
</reference>
<dbReference type="InterPro" id="IPR001781">
    <property type="entry name" value="Znf_LIM"/>
</dbReference>
<dbReference type="InterPro" id="IPR050453">
    <property type="entry name" value="LIM_Homeobox_TF"/>
</dbReference>
<evidence type="ECO:0000313" key="16">
    <source>
        <dbReference type="EMBL" id="CAF0769825.1"/>
    </source>
</evidence>
<dbReference type="FunFam" id="1.10.10.60:FF:000219">
    <property type="entry name" value="LIM/homeobox protein Lhx3"/>
    <property type="match status" value="1"/>
</dbReference>
<evidence type="ECO:0000259" key="14">
    <source>
        <dbReference type="PROSITE" id="PS50071"/>
    </source>
</evidence>
<dbReference type="SMART" id="SM00132">
    <property type="entry name" value="LIM"/>
    <property type="match status" value="2"/>
</dbReference>
<dbReference type="GO" id="GO:0000977">
    <property type="term" value="F:RNA polymerase II transcription regulatory region sequence-specific DNA binding"/>
    <property type="evidence" value="ECO:0007669"/>
    <property type="project" value="TreeGrafter"/>
</dbReference>
<dbReference type="SUPFAM" id="SSF46689">
    <property type="entry name" value="Homeodomain-like"/>
    <property type="match status" value="1"/>
</dbReference>
<evidence type="ECO:0000313" key="17">
    <source>
        <dbReference type="EMBL" id="CAF0776730.1"/>
    </source>
</evidence>
<dbReference type="Proteomes" id="UP000663870">
    <property type="component" value="Unassembled WGS sequence"/>
</dbReference>
<dbReference type="EMBL" id="CAJNOU010000018">
    <property type="protein sequence ID" value="CAF0808739.1"/>
    <property type="molecule type" value="Genomic_DNA"/>
</dbReference>
<dbReference type="InterPro" id="IPR017970">
    <property type="entry name" value="Homeobox_CS"/>
</dbReference>
<dbReference type="GO" id="GO:0000981">
    <property type="term" value="F:DNA-binding transcription factor activity, RNA polymerase II-specific"/>
    <property type="evidence" value="ECO:0007669"/>
    <property type="project" value="InterPro"/>
</dbReference>
<evidence type="ECO:0000259" key="13">
    <source>
        <dbReference type="PROSITE" id="PS50023"/>
    </source>
</evidence>
<dbReference type="EMBL" id="CAJOBD010000654">
    <property type="protein sequence ID" value="CAF3701882.1"/>
    <property type="molecule type" value="Genomic_DNA"/>
</dbReference>
<dbReference type="Proteomes" id="UP000663889">
    <property type="component" value="Unassembled WGS sequence"/>
</dbReference>
<evidence type="ECO:0000313" key="15">
    <source>
        <dbReference type="EMBL" id="CAF0768769.1"/>
    </source>
</evidence>
<evidence type="ECO:0000256" key="2">
    <source>
        <dbReference type="ARBA" id="ARBA00022723"/>
    </source>
</evidence>
<dbReference type="EMBL" id="CAJNOT010000019">
    <property type="protein sequence ID" value="CAF0776730.1"/>
    <property type="molecule type" value="Genomic_DNA"/>
</dbReference>
<accession>A0A813QL83</accession>
<feature type="domain" description="Homeobox" evidence="14">
    <location>
        <begin position="159"/>
        <end position="219"/>
    </location>
</feature>
<evidence type="ECO:0000313" key="19">
    <source>
        <dbReference type="EMBL" id="CAF0816439.1"/>
    </source>
</evidence>
<dbReference type="SMART" id="SM00389">
    <property type="entry name" value="HOX"/>
    <property type="match status" value="1"/>
</dbReference>
<evidence type="ECO:0000256" key="10">
    <source>
        <dbReference type="PROSITE-ProRule" id="PRU00125"/>
    </source>
</evidence>
<dbReference type="PROSITE" id="PS50071">
    <property type="entry name" value="HOMEOBOX_2"/>
    <property type="match status" value="1"/>
</dbReference>
<dbReference type="Proteomes" id="UP000663864">
    <property type="component" value="Unassembled WGS sequence"/>
</dbReference>
<dbReference type="InterPro" id="IPR049594">
    <property type="entry name" value="Lhx3/4-like_LIM2"/>
</dbReference>
<proteinExistence type="predicted"/>
<dbReference type="Proteomes" id="UP000663874">
    <property type="component" value="Unassembled WGS sequence"/>
</dbReference>
<dbReference type="PANTHER" id="PTHR24208:SF128">
    <property type="entry name" value="LIM3, ISOFORM G"/>
    <property type="match status" value="1"/>
</dbReference>
<dbReference type="AlphaFoldDB" id="A0A813QL83"/>
<dbReference type="Gene3D" id="1.10.10.60">
    <property type="entry name" value="Homeodomain-like"/>
    <property type="match status" value="1"/>
</dbReference>
<evidence type="ECO:0000256" key="8">
    <source>
        <dbReference type="ARBA" id="ARBA00023242"/>
    </source>
</evidence>
<evidence type="ECO:0000256" key="3">
    <source>
        <dbReference type="ARBA" id="ARBA00022737"/>
    </source>
</evidence>
<dbReference type="InterPro" id="IPR001356">
    <property type="entry name" value="HD"/>
</dbReference>
<dbReference type="Proteomes" id="UP000663836">
    <property type="component" value="Unassembled WGS sequence"/>
</dbReference>
<evidence type="ECO:0000256" key="9">
    <source>
        <dbReference type="PROSITE-ProRule" id="PRU00108"/>
    </source>
</evidence>
<feature type="DNA-binding region" description="Homeobox" evidence="9">
    <location>
        <begin position="161"/>
        <end position="220"/>
    </location>
</feature>
<dbReference type="SUPFAM" id="SSF57716">
    <property type="entry name" value="Glucocorticoid receptor-like (DNA-binding domain)"/>
    <property type="match status" value="1"/>
</dbReference>
<evidence type="ECO:0000256" key="1">
    <source>
        <dbReference type="ARBA" id="ARBA00004123"/>
    </source>
</evidence>
<dbReference type="Proteomes" id="UP000663854">
    <property type="component" value="Unassembled WGS sequence"/>
</dbReference>
<organism evidence="15 22">
    <name type="scientific">Rotaria sordida</name>
    <dbReference type="NCBI Taxonomy" id="392033"/>
    <lineage>
        <taxon>Eukaryota</taxon>
        <taxon>Metazoa</taxon>
        <taxon>Spiralia</taxon>
        <taxon>Gnathifera</taxon>
        <taxon>Rotifera</taxon>
        <taxon>Eurotatoria</taxon>
        <taxon>Bdelloidea</taxon>
        <taxon>Philodinida</taxon>
        <taxon>Philodinidae</taxon>
        <taxon>Rotaria</taxon>
    </lineage>
</organism>
<feature type="compositionally biased region" description="Polar residues" evidence="12">
    <location>
        <begin position="226"/>
        <end position="238"/>
    </location>
</feature>
<keyword evidence="7 9" id="KW-0371">Homeobox</keyword>
<protein>
    <submittedName>
        <fullName evidence="15">Uncharacterized protein</fullName>
    </submittedName>
</protein>
<dbReference type="Pfam" id="PF00046">
    <property type="entry name" value="Homeodomain"/>
    <property type="match status" value="1"/>
</dbReference>
<keyword evidence="6 9" id="KW-0238">DNA-binding</keyword>
<name>A0A813QL83_9BILA</name>
<dbReference type="CDD" id="cd00086">
    <property type="entry name" value="homeodomain"/>
    <property type="match status" value="1"/>
</dbReference>
<evidence type="ECO:0000313" key="20">
    <source>
        <dbReference type="EMBL" id="CAF3701882.1"/>
    </source>
</evidence>
<evidence type="ECO:0000256" key="6">
    <source>
        <dbReference type="ARBA" id="ARBA00023125"/>
    </source>
</evidence>